<dbReference type="Pfam" id="PF00078">
    <property type="entry name" value="RVT_1"/>
    <property type="match status" value="1"/>
</dbReference>
<dbReference type="InterPro" id="IPR043502">
    <property type="entry name" value="DNA/RNA_pol_sf"/>
</dbReference>
<name>A0A167S4R3_CORDF</name>
<comment type="subcellular location">
    <subcellularLocation>
        <location evidence="1">Mitochondrion</location>
    </subcellularLocation>
</comment>
<reference evidence="4 5" key="1">
    <citation type="journal article" date="2016" name="Genome Biol. Evol.">
        <title>Divergent and convergent evolution of fungal pathogenicity.</title>
        <authorList>
            <person name="Shang Y."/>
            <person name="Xiao G."/>
            <person name="Zheng P."/>
            <person name="Cen K."/>
            <person name="Zhan S."/>
            <person name="Wang C."/>
        </authorList>
    </citation>
    <scope>NUCLEOTIDE SEQUENCE [LARGE SCALE GENOMIC DNA]</scope>
    <source>
        <strain evidence="4 5">RCEF 1005</strain>
    </source>
</reference>
<feature type="domain" description="Reverse transcriptase" evidence="3">
    <location>
        <begin position="306"/>
        <end position="580"/>
    </location>
</feature>
<dbReference type="InterPro" id="IPR000477">
    <property type="entry name" value="RT_dom"/>
</dbReference>
<keyword evidence="4" id="KW-0548">Nucleotidyltransferase</keyword>
<organism evidence="4 5">
    <name type="scientific">Akanthomyces lecanii RCEF 1005</name>
    <dbReference type="NCBI Taxonomy" id="1081108"/>
    <lineage>
        <taxon>Eukaryota</taxon>
        <taxon>Fungi</taxon>
        <taxon>Dikarya</taxon>
        <taxon>Ascomycota</taxon>
        <taxon>Pezizomycotina</taxon>
        <taxon>Sordariomycetes</taxon>
        <taxon>Hypocreomycetidae</taxon>
        <taxon>Hypocreales</taxon>
        <taxon>Cordycipitaceae</taxon>
        <taxon>Akanthomyces</taxon>
        <taxon>Cordyceps confragosa</taxon>
    </lineage>
</organism>
<dbReference type="GO" id="GO:0003964">
    <property type="term" value="F:RNA-directed DNA polymerase activity"/>
    <property type="evidence" value="ECO:0007669"/>
    <property type="project" value="UniProtKB-KW"/>
</dbReference>
<evidence type="ECO:0000259" key="3">
    <source>
        <dbReference type="PROSITE" id="PS50878"/>
    </source>
</evidence>
<gene>
    <name evidence="4" type="ORF">LEL_10853</name>
</gene>
<keyword evidence="5" id="KW-1185">Reference proteome</keyword>
<dbReference type="OrthoDB" id="4927418at2759"/>
<dbReference type="InterPro" id="IPR036691">
    <property type="entry name" value="Endo/exonu/phosph_ase_sf"/>
</dbReference>
<evidence type="ECO:0000313" key="4">
    <source>
        <dbReference type="EMBL" id="OAA59245.1"/>
    </source>
</evidence>
<comment type="caution">
    <text evidence="4">The sequence shown here is derived from an EMBL/GenBank/DDBJ whole genome shotgun (WGS) entry which is preliminary data.</text>
</comment>
<protein>
    <submittedName>
        <fullName evidence="4">Reverse transcriptase</fullName>
    </submittedName>
</protein>
<sequence>MASVVSCHEGRRLGREKNVESTIDLVLATSEIAEEVVECDIHTTEHGSDHRAIQTIFDVATPERDVAPRLLLKNAPWPMILARVEDNLRPLPWTVDVQTQTDQLMEVVLEAIRELTPRAQPPVYTKRWWTKDLTRLRRAYTFWRNQARATRRAGCRKSDLETRAKEASKEYHDAIRKQKQGHWEDFLAADITIWKAARYLRPSVEAMGDKVPPLRRDDGSTTNDKVEQAEELLSTFFPPLPAHIEPEGDRPQREAVPMPDLTLEEIEEKVMVAKPWKAPGEDGLPAVVWKRLWPVVKYRVWALFDSSLRDGVVPHRWRTAKIIPLKKADKENYALAKAWRPISLLSTLGKILEAVIAERMSYAVEACGLLPTNHFGARRRRSAEQALVLLQEQIYKAWRSGKVLSLVSFDVKGAYNGVHKERLLQRMRARGMPDRLIRWLDAYCSDRTATMAVNGFTSERQKLSQAGLPQGSCLSPVSYLFFNADLVQRKIDANGGSIAFVDDYSAWVTEPTAEANRAGVQSIIDEALAWERRSGATFETDKTSIIHFTRTAARSSNTPFTIKGREVMAKSSVKLLGVTMDAGLRYREHVAATASSGLTVAMFLRRLKMVSPRVARQLFTAAVAPVMDYASTVWMHACGARELAWLNRAQMEGARAITGAFRGVATSVAEAEASIQPVQERHAQAAARLWINVRTLPKTHPLARSKFIAKRRFVSPMQKIRMALEGTDTDRLEVIDAYTVAPWHERIQATGEEDQSGDQVGMGGVVRDTAINSVDEVVASYSVLLGSRDEQNPYTAELAAMSFALKCMPAGMRGRDITIMTSNRSAAQVVWRPRQQSGQRTIKQIYDHTERLRK</sequence>
<dbReference type="EMBL" id="AZHF01000024">
    <property type="protein sequence ID" value="OAA59245.1"/>
    <property type="molecule type" value="Genomic_DNA"/>
</dbReference>
<proteinExistence type="predicted"/>
<evidence type="ECO:0000256" key="2">
    <source>
        <dbReference type="ARBA" id="ARBA00023128"/>
    </source>
</evidence>
<accession>A0A167S4R3</accession>
<dbReference type="PROSITE" id="PS50878">
    <property type="entry name" value="RT_POL"/>
    <property type="match status" value="1"/>
</dbReference>
<dbReference type="STRING" id="1081108.A0A167S4R3"/>
<dbReference type="SUPFAM" id="SSF56219">
    <property type="entry name" value="DNase I-like"/>
    <property type="match status" value="1"/>
</dbReference>
<dbReference type="GO" id="GO:0005739">
    <property type="term" value="C:mitochondrion"/>
    <property type="evidence" value="ECO:0007669"/>
    <property type="project" value="UniProtKB-SubCell"/>
</dbReference>
<keyword evidence="4" id="KW-0808">Transferase</keyword>
<evidence type="ECO:0000256" key="1">
    <source>
        <dbReference type="ARBA" id="ARBA00004173"/>
    </source>
</evidence>
<dbReference type="SUPFAM" id="SSF56672">
    <property type="entry name" value="DNA/RNA polymerases"/>
    <property type="match status" value="1"/>
</dbReference>
<dbReference type="PANTHER" id="PTHR33481">
    <property type="entry name" value="REVERSE TRANSCRIPTASE"/>
    <property type="match status" value="1"/>
</dbReference>
<keyword evidence="2" id="KW-0496">Mitochondrion</keyword>
<dbReference type="PANTHER" id="PTHR33481:SF1">
    <property type="entry name" value="ENDONUCLEASE_EXONUCLEASE_PHOSPHATASE DOMAIN-CONTAINING PROTEIN-RELATED"/>
    <property type="match status" value="1"/>
</dbReference>
<keyword evidence="4" id="KW-0695">RNA-directed DNA polymerase</keyword>
<dbReference type="CDD" id="cd01650">
    <property type="entry name" value="RT_nLTR_like"/>
    <property type="match status" value="1"/>
</dbReference>
<dbReference type="Gene3D" id="3.60.10.10">
    <property type="entry name" value="Endonuclease/exonuclease/phosphatase"/>
    <property type="match status" value="1"/>
</dbReference>
<dbReference type="AlphaFoldDB" id="A0A167S4R3"/>
<dbReference type="Proteomes" id="UP000076881">
    <property type="component" value="Unassembled WGS sequence"/>
</dbReference>
<evidence type="ECO:0000313" key="5">
    <source>
        <dbReference type="Proteomes" id="UP000076881"/>
    </source>
</evidence>